<name>A0A1F8FLS9_9BACT</name>
<reference evidence="2 3" key="1">
    <citation type="journal article" date="2016" name="Nat. Commun.">
        <title>Thousands of microbial genomes shed light on interconnected biogeochemical processes in an aquifer system.</title>
        <authorList>
            <person name="Anantharaman K."/>
            <person name="Brown C.T."/>
            <person name="Hug L.A."/>
            <person name="Sharon I."/>
            <person name="Castelle C.J."/>
            <person name="Probst A.J."/>
            <person name="Thomas B.C."/>
            <person name="Singh A."/>
            <person name="Wilkins M.J."/>
            <person name="Karaoz U."/>
            <person name="Brodie E.L."/>
            <person name="Williams K.H."/>
            <person name="Hubbard S.S."/>
            <person name="Banfield J.F."/>
        </authorList>
    </citation>
    <scope>NUCLEOTIDE SEQUENCE [LARGE SCALE GENOMIC DNA]</scope>
</reference>
<dbReference type="InterPro" id="IPR035093">
    <property type="entry name" value="RelE/ParE_toxin_dom_sf"/>
</dbReference>
<protein>
    <recommendedName>
        <fullName evidence="4">Toxin YoeB</fullName>
    </recommendedName>
</protein>
<accession>A0A1F8FLS9</accession>
<dbReference type="NCBIfam" id="TIGR02385">
    <property type="entry name" value="RelE_StbE"/>
    <property type="match status" value="1"/>
</dbReference>
<dbReference type="Gene3D" id="3.30.2310.20">
    <property type="entry name" value="RelE-like"/>
    <property type="match status" value="1"/>
</dbReference>
<proteinExistence type="predicted"/>
<dbReference type="InterPro" id="IPR007712">
    <property type="entry name" value="RelE/ParE_toxin"/>
</dbReference>
<dbReference type="Proteomes" id="UP000176581">
    <property type="component" value="Unassembled WGS sequence"/>
</dbReference>
<dbReference type="SUPFAM" id="SSF143011">
    <property type="entry name" value="RelE-like"/>
    <property type="match status" value="1"/>
</dbReference>
<dbReference type="AlphaFoldDB" id="A0A1F8FLS9"/>
<evidence type="ECO:0000313" key="2">
    <source>
        <dbReference type="EMBL" id="OGN14044.1"/>
    </source>
</evidence>
<comment type="caution">
    <text evidence="2">The sequence shown here is derived from an EMBL/GenBank/DDBJ whole genome shotgun (WGS) entry which is preliminary data.</text>
</comment>
<keyword evidence="1" id="KW-1277">Toxin-antitoxin system</keyword>
<evidence type="ECO:0000256" key="1">
    <source>
        <dbReference type="ARBA" id="ARBA00022649"/>
    </source>
</evidence>
<evidence type="ECO:0000313" key="3">
    <source>
        <dbReference type="Proteomes" id="UP000176581"/>
    </source>
</evidence>
<sequence length="85" mass="10311">MELYYSPKFIKSYNKLPQRIKILAEKKEKVFIKEPFNRVLETHKLHGDFAGFWTFSVNRIYRVVFDLLGENTVRFYDIGTRDIYK</sequence>
<evidence type="ECO:0008006" key="4">
    <source>
        <dbReference type="Google" id="ProtNLM"/>
    </source>
</evidence>
<organism evidence="2 3">
    <name type="scientific">Candidatus Yanofskybacteria bacterium RIFCSPHIGHO2_02_FULL_43_22</name>
    <dbReference type="NCBI Taxonomy" id="1802681"/>
    <lineage>
        <taxon>Bacteria</taxon>
        <taxon>Candidatus Yanofskyibacteriota</taxon>
    </lineage>
</organism>
<gene>
    <name evidence="2" type="ORF">A3J47_01995</name>
</gene>
<dbReference type="EMBL" id="MGJV01000028">
    <property type="protein sequence ID" value="OGN14044.1"/>
    <property type="molecule type" value="Genomic_DNA"/>
</dbReference>